<name>A0ACB9TJM5_HOLOL</name>
<evidence type="ECO:0000313" key="2">
    <source>
        <dbReference type="Proteomes" id="UP001056778"/>
    </source>
</evidence>
<gene>
    <name evidence="1" type="ORF">MML48_2g00016095</name>
</gene>
<comment type="caution">
    <text evidence="1">The sequence shown here is derived from an EMBL/GenBank/DDBJ whole genome shotgun (WGS) entry which is preliminary data.</text>
</comment>
<dbReference type="EMBL" id="CM043016">
    <property type="protein sequence ID" value="KAI4467004.1"/>
    <property type="molecule type" value="Genomic_DNA"/>
</dbReference>
<keyword evidence="2" id="KW-1185">Reference proteome</keyword>
<evidence type="ECO:0000313" key="1">
    <source>
        <dbReference type="EMBL" id="KAI4467004.1"/>
    </source>
</evidence>
<dbReference type="Proteomes" id="UP001056778">
    <property type="component" value="Chromosome 2"/>
</dbReference>
<protein>
    <submittedName>
        <fullName evidence="1">Solute carrier family 22 member</fullName>
    </submittedName>
</protein>
<sequence>MVAEEMKGEDNSFDRILEIIGNDGPYQRRFNIFFGYFLLIAVYMPSLNIIMALAVPEHWCYVPGREDTNYTLEEWKEMTIPKENNTQDIYTYSSCKMYNTSDYRDTIATDCQYGWEYDQTWYTSTAVTQENWICNNKLHVTNVFVFTKIGDFLGTFIFGQIGDLVGRKPTFYITLSVLFVGRVMSVFTSKYIWVFAFAALLGNLATPSVFQSPLTIAMEISKNENRAKVQFAQALGSTTALCLMPIVYWIFKDWVPFMLLTSLPCGIYLFSCKWFVESPRWLASRQKTKKCINELEKIARVNGRELDDEVLDILEKNTHSKEATYGFMSLFSNWALAKKTILLMIIWIIVNLLYFTLVMNVNNLGGNPFLNYFFQGLAELPAALFGKYFCDKMGRRWAHRYAFIAAAFSSVIMAVTINNNDLLWLTSMVVVFLKFFTTIAWYAINLHTIEMFPTCIRQTGIAFCVITASAVSTTAPYIVYLGTSVNLKYPYFILGGMAVIGALTGLFLSETLNQSLPETIDDVRNKSNRNKTVLNSVNNVNNAEEIKLTHIER</sequence>
<proteinExistence type="predicted"/>
<reference evidence="1" key="1">
    <citation type="submission" date="2022-04" db="EMBL/GenBank/DDBJ databases">
        <title>Chromosome-scale genome assembly of Holotrichia oblita Faldermann.</title>
        <authorList>
            <person name="Rongchong L."/>
        </authorList>
    </citation>
    <scope>NUCLEOTIDE SEQUENCE</scope>
    <source>
        <strain evidence="1">81SQS9</strain>
    </source>
</reference>
<organism evidence="1 2">
    <name type="scientific">Holotrichia oblita</name>
    <name type="common">Chafer beetle</name>
    <dbReference type="NCBI Taxonomy" id="644536"/>
    <lineage>
        <taxon>Eukaryota</taxon>
        <taxon>Metazoa</taxon>
        <taxon>Ecdysozoa</taxon>
        <taxon>Arthropoda</taxon>
        <taxon>Hexapoda</taxon>
        <taxon>Insecta</taxon>
        <taxon>Pterygota</taxon>
        <taxon>Neoptera</taxon>
        <taxon>Endopterygota</taxon>
        <taxon>Coleoptera</taxon>
        <taxon>Polyphaga</taxon>
        <taxon>Scarabaeiformia</taxon>
        <taxon>Scarabaeidae</taxon>
        <taxon>Melolonthinae</taxon>
        <taxon>Holotrichia</taxon>
    </lineage>
</organism>
<accession>A0ACB9TJM5</accession>